<dbReference type="Gene3D" id="1.25.40.10">
    <property type="entry name" value="Tetratricopeptide repeat domain"/>
    <property type="match status" value="1"/>
</dbReference>
<dbReference type="Pfam" id="PF13812">
    <property type="entry name" value="PPR_3"/>
    <property type="match status" value="1"/>
</dbReference>
<dbReference type="EMBL" id="CAJNJA010006227">
    <property type="protein sequence ID" value="CAE7207446.1"/>
    <property type="molecule type" value="Genomic_DNA"/>
</dbReference>
<dbReference type="OrthoDB" id="10366280at2759"/>
<keyword evidence="2" id="KW-1185">Reference proteome</keyword>
<sequence>MEGAAQLLREPRKFATRWAENPKELTALLNRLADGGGDVSQALRELRQADVPLNVVHVNVAIKAARGNWRLALQVLAEVAGWRVDPDVISFNSAISACRKAWPTAISLLESMRANRV</sequence>
<proteinExistence type="predicted"/>
<evidence type="ECO:0000313" key="2">
    <source>
        <dbReference type="Proteomes" id="UP000601435"/>
    </source>
</evidence>
<evidence type="ECO:0000313" key="1">
    <source>
        <dbReference type="EMBL" id="CAE7207446.1"/>
    </source>
</evidence>
<feature type="non-terminal residue" evidence="1">
    <location>
        <position position="1"/>
    </location>
</feature>
<evidence type="ECO:0008006" key="3">
    <source>
        <dbReference type="Google" id="ProtNLM"/>
    </source>
</evidence>
<accession>A0A812JNH3</accession>
<dbReference type="InterPro" id="IPR011990">
    <property type="entry name" value="TPR-like_helical_dom_sf"/>
</dbReference>
<dbReference type="Proteomes" id="UP000601435">
    <property type="component" value="Unassembled WGS sequence"/>
</dbReference>
<protein>
    <recommendedName>
        <fullName evidence="3">Pentatricopeptide repeat-containing protein, chloroplastic</fullName>
    </recommendedName>
</protein>
<organism evidence="1 2">
    <name type="scientific">Symbiodinium necroappetens</name>
    <dbReference type="NCBI Taxonomy" id="1628268"/>
    <lineage>
        <taxon>Eukaryota</taxon>
        <taxon>Sar</taxon>
        <taxon>Alveolata</taxon>
        <taxon>Dinophyceae</taxon>
        <taxon>Suessiales</taxon>
        <taxon>Symbiodiniaceae</taxon>
        <taxon>Symbiodinium</taxon>
    </lineage>
</organism>
<reference evidence="1" key="1">
    <citation type="submission" date="2021-02" db="EMBL/GenBank/DDBJ databases">
        <authorList>
            <person name="Dougan E. K."/>
            <person name="Rhodes N."/>
            <person name="Thang M."/>
            <person name="Chan C."/>
        </authorList>
    </citation>
    <scope>NUCLEOTIDE SEQUENCE</scope>
</reference>
<name>A0A812JNH3_9DINO</name>
<comment type="caution">
    <text evidence="1">The sequence shown here is derived from an EMBL/GenBank/DDBJ whole genome shotgun (WGS) entry which is preliminary data.</text>
</comment>
<gene>
    <name evidence="1" type="ORF">SNEC2469_LOCUS1871</name>
</gene>
<dbReference type="AlphaFoldDB" id="A0A812JNH3"/>
<dbReference type="InterPro" id="IPR002885">
    <property type="entry name" value="PPR_rpt"/>
</dbReference>